<reference evidence="1" key="1">
    <citation type="journal article" date="2018" name="Genome Biol.">
        <title>SKESA: strategic k-mer extension for scrupulous assemblies.</title>
        <authorList>
            <person name="Souvorov A."/>
            <person name="Agarwala R."/>
            <person name="Lipman D.J."/>
        </authorList>
    </citation>
    <scope>NUCLEOTIDE SEQUENCE</scope>
    <source>
        <strain evidence="1">Salmonella enterica</strain>
    </source>
</reference>
<protein>
    <submittedName>
        <fullName evidence="1">Type VI secretion system baseplate subunit TssG</fullName>
    </submittedName>
</protein>
<dbReference type="EMBL" id="DAAGTH010000135">
    <property type="protein sequence ID" value="HAB4467583.1"/>
    <property type="molecule type" value="Genomic_DNA"/>
</dbReference>
<sequence>DDSVYMGYSCLLGHDPDDMTPDPAMPDRLTVSLGYYEGLQKNPQHREVTDVEE</sequence>
<reference evidence="1" key="2">
    <citation type="submission" date="2019-10" db="EMBL/GenBank/DDBJ databases">
        <authorList>
            <consortium name="NCBI Pathogen Detection Project"/>
        </authorList>
    </citation>
    <scope>NUCLEOTIDE SEQUENCE</scope>
    <source>
        <strain evidence="1">Salmonella enterica</strain>
    </source>
</reference>
<organism evidence="1">
    <name type="scientific">Salmonella diarizonae</name>
    <dbReference type="NCBI Taxonomy" id="59204"/>
    <lineage>
        <taxon>Bacteria</taxon>
        <taxon>Pseudomonadati</taxon>
        <taxon>Pseudomonadota</taxon>
        <taxon>Gammaproteobacteria</taxon>
        <taxon>Enterobacterales</taxon>
        <taxon>Enterobacteriaceae</taxon>
        <taxon>Salmonella</taxon>
    </lineage>
</organism>
<gene>
    <name evidence="1" type="ORF">GBZ04_23700</name>
</gene>
<comment type="caution">
    <text evidence="1">The sequence shown here is derived from an EMBL/GenBank/DDBJ whole genome shotgun (WGS) entry which is preliminary data.</text>
</comment>
<proteinExistence type="predicted"/>
<feature type="non-terminal residue" evidence="1">
    <location>
        <position position="1"/>
    </location>
</feature>
<evidence type="ECO:0000313" key="1">
    <source>
        <dbReference type="EMBL" id="HAB4467583.1"/>
    </source>
</evidence>
<accession>A0A6Y2KUI5</accession>
<dbReference type="AlphaFoldDB" id="A0A6Y2KUI5"/>
<name>A0A6Y2KUI5_SALDZ</name>